<keyword evidence="2" id="KW-0560">Oxidoreductase</keyword>
<reference evidence="4 5" key="1">
    <citation type="submission" date="2023-07" db="EMBL/GenBank/DDBJ databases">
        <title>Genomic Encyclopedia of Type Strains, Phase IV (KMG-IV): sequencing the most valuable type-strain genomes for metagenomic binning, comparative biology and taxonomic classification.</title>
        <authorList>
            <person name="Goeker M."/>
        </authorList>
    </citation>
    <scope>NUCLEOTIDE SEQUENCE [LARGE SCALE GENOMIC DNA]</scope>
    <source>
        <strain evidence="4 5">DSM 18695</strain>
    </source>
</reference>
<keyword evidence="5" id="KW-1185">Reference proteome</keyword>
<evidence type="ECO:0000256" key="2">
    <source>
        <dbReference type="ARBA" id="ARBA00023002"/>
    </source>
</evidence>
<dbReference type="Gene3D" id="3.40.50.720">
    <property type="entry name" value="NAD(P)-binding Rossmann-like Domain"/>
    <property type="match status" value="1"/>
</dbReference>
<protein>
    <submittedName>
        <fullName evidence="4">NAD(P)-dependent dehydrogenase (Short-subunit alcohol dehydrogenase family)</fullName>
    </submittedName>
</protein>
<dbReference type="PRINTS" id="PR00080">
    <property type="entry name" value="SDRFAMILY"/>
</dbReference>
<gene>
    <name evidence="4" type="ORF">QO010_004664</name>
</gene>
<dbReference type="Proteomes" id="UP001228905">
    <property type="component" value="Unassembled WGS sequence"/>
</dbReference>
<dbReference type="InterPro" id="IPR002347">
    <property type="entry name" value="SDR_fam"/>
</dbReference>
<dbReference type="Pfam" id="PF00106">
    <property type="entry name" value="adh_short"/>
    <property type="match status" value="1"/>
</dbReference>
<comment type="similarity">
    <text evidence="1 3">Belongs to the short-chain dehydrogenases/reductases (SDR) family.</text>
</comment>
<dbReference type="PRINTS" id="PR00081">
    <property type="entry name" value="GDHRDH"/>
</dbReference>
<sequence>MQVAGKVVVVTGAAEGIGAALARRFAAEGAAHVAVVDRNAEGAAATAKAIGGKAYTVDVSNGEQMAAMVAAVEADQGRIDLFCSNAGIGDGDPDRSNAASSPDAVWMRAWGVNVMAHVYAARAALPGMIARGEGHFLNTVSAAGLLSQIGGAVYSTTKHAAIGFAESLAITNGDAGIRVSVLCPQGVDTAMLRQGGDPSAQPQNLDGVMTPDEVAECVVQGLAAETFLILPHPQVLTYMQRKAGDYDRWLGGMRRLRGKMMGL</sequence>
<dbReference type="SUPFAM" id="SSF51735">
    <property type="entry name" value="NAD(P)-binding Rossmann-fold domains"/>
    <property type="match status" value="1"/>
</dbReference>
<accession>A0ABU0IXX7</accession>
<comment type="caution">
    <text evidence="4">The sequence shown here is derived from an EMBL/GenBank/DDBJ whole genome shotgun (WGS) entry which is preliminary data.</text>
</comment>
<dbReference type="InterPro" id="IPR020904">
    <property type="entry name" value="Sc_DH/Rdtase_CS"/>
</dbReference>
<evidence type="ECO:0000313" key="5">
    <source>
        <dbReference type="Proteomes" id="UP001228905"/>
    </source>
</evidence>
<evidence type="ECO:0000256" key="1">
    <source>
        <dbReference type="ARBA" id="ARBA00006484"/>
    </source>
</evidence>
<dbReference type="EMBL" id="JAUSVS010000016">
    <property type="protein sequence ID" value="MDQ0466867.1"/>
    <property type="molecule type" value="Genomic_DNA"/>
</dbReference>
<proteinExistence type="inferred from homology"/>
<evidence type="ECO:0000256" key="3">
    <source>
        <dbReference type="RuleBase" id="RU000363"/>
    </source>
</evidence>
<dbReference type="CDD" id="cd05233">
    <property type="entry name" value="SDR_c"/>
    <property type="match status" value="1"/>
</dbReference>
<dbReference type="PANTHER" id="PTHR24322:SF736">
    <property type="entry name" value="RETINOL DEHYDROGENASE 10"/>
    <property type="match status" value="1"/>
</dbReference>
<evidence type="ECO:0000313" key="4">
    <source>
        <dbReference type="EMBL" id="MDQ0466867.1"/>
    </source>
</evidence>
<dbReference type="RefSeq" id="WP_307353059.1">
    <property type="nucleotide sequence ID" value="NZ_JAUSVS010000016.1"/>
</dbReference>
<dbReference type="PROSITE" id="PS00061">
    <property type="entry name" value="ADH_SHORT"/>
    <property type="match status" value="1"/>
</dbReference>
<dbReference type="PANTHER" id="PTHR24322">
    <property type="entry name" value="PKSB"/>
    <property type="match status" value="1"/>
</dbReference>
<organism evidence="4 5">
    <name type="scientific">Caulobacter ginsengisoli</name>
    <dbReference type="NCBI Taxonomy" id="400775"/>
    <lineage>
        <taxon>Bacteria</taxon>
        <taxon>Pseudomonadati</taxon>
        <taxon>Pseudomonadota</taxon>
        <taxon>Alphaproteobacteria</taxon>
        <taxon>Caulobacterales</taxon>
        <taxon>Caulobacteraceae</taxon>
        <taxon>Caulobacter</taxon>
    </lineage>
</organism>
<name>A0ABU0IXX7_9CAUL</name>
<dbReference type="InterPro" id="IPR036291">
    <property type="entry name" value="NAD(P)-bd_dom_sf"/>
</dbReference>